<dbReference type="AlphaFoldDB" id="G9YCP2"/>
<dbReference type="RefSeq" id="WP_004847820.1">
    <property type="nucleotide sequence ID" value="NZ_JH417553.1"/>
</dbReference>
<proteinExistence type="predicted"/>
<evidence type="ECO:0000313" key="2">
    <source>
        <dbReference type="Proteomes" id="UP000005959"/>
    </source>
</evidence>
<dbReference type="HOGENOM" id="CLU_1335797_0_0_6"/>
<dbReference type="PATRIC" id="fig|1002364.3.peg.3938"/>
<evidence type="ECO:0008006" key="3">
    <source>
        <dbReference type="Google" id="ProtNLM"/>
    </source>
</evidence>
<name>G9YCP2_HAFAL</name>
<protein>
    <recommendedName>
        <fullName evidence="3">Eac protein</fullName>
    </recommendedName>
</protein>
<reference evidence="1 2" key="1">
    <citation type="submission" date="2011-08" db="EMBL/GenBank/DDBJ databases">
        <authorList>
            <person name="Weinstock G."/>
            <person name="Sodergren E."/>
            <person name="Clifton S."/>
            <person name="Fulton L."/>
            <person name="Fulton B."/>
            <person name="Courtney L."/>
            <person name="Fronick C."/>
            <person name="Harrison M."/>
            <person name="Strong C."/>
            <person name="Farmer C."/>
            <person name="Delahaunty K."/>
            <person name="Markovic C."/>
            <person name="Hall O."/>
            <person name="Minx P."/>
            <person name="Tomlinson C."/>
            <person name="Mitreva M."/>
            <person name="Hou S."/>
            <person name="Chen J."/>
            <person name="Wollam A."/>
            <person name="Pepin K.H."/>
            <person name="Johnson M."/>
            <person name="Bhonagiri V."/>
            <person name="Zhang X."/>
            <person name="Suruliraj S."/>
            <person name="Warren W."/>
            <person name="Chinwalla A."/>
            <person name="Mardis E.R."/>
            <person name="Wilson R.K."/>
        </authorList>
    </citation>
    <scope>NUCLEOTIDE SEQUENCE [LARGE SCALE GENOMIC DNA]</scope>
    <source>
        <strain evidence="1 2">ATCC 51873</strain>
    </source>
</reference>
<comment type="caution">
    <text evidence="1">The sequence shown here is derived from an EMBL/GenBank/DDBJ whole genome shotgun (WGS) entry which is preliminary data.</text>
</comment>
<sequence length="208" mass="22925">MTSQCEYYDYYTVQGDDVAELIKAYDALREQRNAVLKQAIEKVGAIAWTTSSGWGDKGDKLSDFVWPADHVFACPITIKSKTLLDGKPVIVARGKGNTKEGRAFNKELDAVKADVNSKLSSLPCWQSYIINHYGVMRTGIGGRAGHGFGFAMLSTYGGKHPTRDDTLLFAIPNNKEERHGDVTIPDSFQKITYGVFYDITNTKSEAAA</sequence>
<organism evidence="1 2">
    <name type="scientific">Hafnia alvei ATCC 51873</name>
    <dbReference type="NCBI Taxonomy" id="1002364"/>
    <lineage>
        <taxon>Bacteria</taxon>
        <taxon>Pseudomonadati</taxon>
        <taxon>Pseudomonadota</taxon>
        <taxon>Gammaproteobacteria</taxon>
        <taxon>Enterobacterales</taxon>
        <taxon>Hafniaceae</taxon>
        <taxon>Hafnia</taxon>
    </lineage>
</organism>
<dbReference type="EMBL" id="AGCI01000103">
    <property type="protein sequence ID" value="EHM38387.1"/>
    <property type="molecule type" value="Genomic_DNA"/>
</dbReference>
<evidence type="ECO:0000313" key="1">
    <source>
        <dbReference type="EMBL" id="EHM38387.1"/>
    </source>
</evidence>
<accession>G9YCP2</accession>
<gene>
    <name evidence="1" type="ORF">HMPREF0454_04380</name>
</gene>
<dbReference type="Proteomes" id="UP000005959">
    <property type="component" value="Unassembled WGS sequence"/>
</dbReference>